<dbReference type="EMBL" id="PDCK01000040">
    <property type="protein sequence ID" value="PRQ46181.1"/>
    <property type="molecule type" value="Genomic_DNA"/>
</dbReference>
<accession>A0A2P6RIE9</accession>
<dbReference type="AlphaFoldDB" id="A0A2P6RIE9"/>
<gene>
    <name evidence="4" type="ORF">RchiOBHm_Chr2g0086291</name>
</gene>
<feature type="region of interest" description="Disordered" evidence="2">
    <location>
        <begin position="237"/>
        <end position="259"/>
    </location>
</feature>
<evidence type="ECO:0000256" key="2">
    <source>
        <dbReference type="SAM" id="MobiDB-lite"/>
    </source>
</evidence>
<name>A0A2P6RIE9_ROSCH</name>
<evidence type="ECO:0000313" key="5">
    <source>
        <dbReference type="Proteomes" id="UP000238479"/>
    </source>
</evidence>
<dbReference type="PANTHER" id="PTHR35317:SF23">
    <property type="entry name" value="OS04G0629600 PROTEIN"/>
    <property type="match status" value="1"/>
</dbReference>
<evidence type="ECO:0000313" key="4">
    <source>
        <dbReference type="EMBL" id="PRQ46181.1"/>
    </source>
</evidence>
<proteinExistence type="predicted"/>
<dbReference type="SMART" id="SM00343">
    <property type="entry name" value="ZnF_C2HC"/>
    <property type="match status" value="1"/>
</dbReference>
<feature type="domain" description="CCHC-type" evidence="3">
    <location>
        <begin position="267"/>
        <end position="281"/>
    </location>
</feature>
<keyword evidence="1" id="KW-0863">Zinc-finger</keyword>
<dbReference type="Gene3D" id="4.10.60.10">
    <property type="entry name" value="Zinc finger, CCHC-type"/>
    <property type="match status" value="1"/>
</dbReference>
<dbReference type="Pfam" id="PF14223">
    <property type="entry name" value="Retrotran_gag_2"/>
    <property type="match status" value="1"/>
</dbReference>
<evidence type="ECO:0000259" key="3">
    <source>
        <dbReference type="PROSITE" id="PS50158"/>
    </source>
</evidence>
<evidence type="ECO:0000256" key="1">
    <source>
        <dbReference type="PROSITE-ProRule" id="PRU00047"/>
    </source>
</evidence>
<keyword evidence="5" id="KW-1185">Reference proteome</keyword>
<keyword evidence="4" id="KW-0695">RNA-directed DNA polymerase</keyword>
<dbReference type="PROSITE" id="PS50158">
    <property type="entry name" value="ZF_CCHC"/>
    <property type="match status" value="1"/>
</dbReference>
<reference evidence="4 5" key="1">
    <citation type="journal article" date="2018" name="Nat. Genet.">
        <title>The Rosa genome provides new insights in the design of modern roses.</title>
        <authorList>
            <person name="Bendahmane M."/>
        </authorList>
    </citation>
    <scope>NUCLEOTIDE SEQUENCE [LARGE SCALE GENOMIC DNA]</scope>
    <source>
        <strain evidence="5">cv. Old Blush</strain>
    </source>
</reference>
<dbReference type="SUPFAM" id="SSF57756">
    <property type="entry name" value="Retrovirus zinc finger-like domains"/>
    <property type="match status" value="1"/>
</dbReference>
<dbReference type="PANTHER" id="PTHR35317">
    <property type="entry name" value="OS04G0629600 PROTEIN"/>
    <property type="match status" value="1"/>
</dbReference>
<dbReference type="Gramene" id="PRQ46181">
    <property type="protein sequence ID" value="PRQ46181"/>
    <property type="gene ID" value="RchiOBHm_Chr2g0086291"/>
</dbReference>
<dbReference type="InterPro" id="IPR036875">
    <property type="entry name" value="Znf_CCHC_sf"/>
</dbReference>
<dbReference type="OMA" id="ICRLSIM"/>
<keyword evidence="4" id="KW-0548">Nucleotidyltransferase</keyword>
<dbReference type="EC" id="2.7.7.49" evidence="4"/>
<keyword evidence="1" id="KW-0479">Metal-binding</keyword>
<comment type="caution">
    <text evidence="4">The sequence shown here is derived from an EMBL/GenBank/DDBJ whole genome shotgun (WGS) entry which is preliminary data.</text>
</comment>
<protein>
    <submittedName>
        <fullName evidence="4">Putative RNA-directed DNA polymerase</fullName>
        <ecNumber evidence="4">2.7.7.49</ecNumber>
    </submittedName>
</protein>
<dbReference type="STRING" id="74649.A0A2P6RIE9"/>
<dbReference type="GO" id="GO:0003964">
    <property type="term" value="F:RNA-directed DNA polymerase activity"/>
    <property type="evidence" value="ECO:0007669"/>
    <property type="project" value="UniProtKB-KW"/>
</dbReference>
<dbReference type="InterPro" id="IPR001878">
    <property type="entry name" value="Znf_CCHC"/>
</dbReference>
<keyword evidence="1" id="KW-0862">Zinc</keyword>
<organism evidence="4 5">
    <name type="scientific">Rosa chinensis</name>
    <name type="common">China rose</name>
    <dbReference type="NCBI Taxonomy" id="74649"/>
    <lineage>
        <taxon>Eukaryota</taxon>
        <taxon>Viridiplantae</taxon>
        <taxon>Streptophyta</taxon>
        <taxon>Embryophyta</taxon>
        <taxon>Tracheophyta</taxon>
        <taxon>Spermatophyta</taxon>
        <taxon>Magnoliopsida</taxon>
        <taxon>eudicotyledons</taxon>
        <taxon>Gunneridae</taxon>
        <taxon>Pentapetalae</taxon>
        <taxon>rosids</taxon>
        <taxon>fabids</taxon>
        <taxon>Rosales</taxon>
        <taxon>Rosaceae</taxon>
        <taxon>Rosoideae</taxon>
        <taxon>Rosoideae incertae sedis</taxon>
        <taxon>Rosa</taxon>
    </lineage>
</organism>
<dbReference type="Proteomes" id="UP000238479">
    <property type="component" value="Chromosome 2"/>
</dbReference>
<dbReference type="GO" id="GO:0003676">
    <property type="term" value="F:nucleic acid binding"/>
    <property type="evidence" value="ECO:0007669"/>
    <property type="project" value="InterPro"/>
</dbReference>
<dbReference type="Pfam" id="PF00098">
    <property type="entry name" value="zf-CCHC"/>
    <property type="match status" value="1"/>
</dbReference>
<sequence>MILVQTGLISCWYKNCFRSHLLCSAGKHPVLSINTIVQLNGSNYRKWRTDLDLYLLDQSVDWCLTVAEPVVTNESTDQEKELHKDWARANRICRLSIMKTLSDTVRGAIPEKALASEYLQSIAEKFTTNDKIEASMLLDKLTSMKFSMNQNMREHLMEMMNIQGQLANLDMRVDEGFFIQLAFKSLPDQHFESLKTTYNTQKDKWNLNELIAVCVQEHERLKKGKEVTVNLVAKPQWKKGKSGNQSKANHHLHKKPENLKTKKGGFKCFFCKREGHMKRDCEAYKTWKAKKGGVPKPEASKAK</sequence>
<keyword evidence="4" id="KW-0808">Transferase</keyword>
<dbReference type="GO" id="GO:0008270">
    <property type="term" value="F:zinc ion binding"/>
    <property type="evidence" value="ECO:0007669"/>
    <property type="project" value="UniProtKB-KW"/>
</dbReference>